<evidence type="ECO:0000256" key="6">
    <source>
        <dbReference type="ARBA" id="ARBA00022679"/>
    </source>
</evidence>
<organism evidence="13 14">
    <name type="scientific">Littorina saxatilis</name>
    <dbReference type="NCBI Taxonomy" id="31220"/>
    <lineage>
        <taxon>Eukaryota</taxon>
        <taxon>Metazoa</taxon>
        <taxon>Spiralia</taxon>
        <taxon>Lophotrochozoa</taxon>
        <taxon>Mollusca</taxon>
        <taxon>Gastropoda</taxon>
        <taxon>Caenogastropoda</taxon>
        <taxon>Littorinimorpha</taxon>
        <taxon>Littorinoidea</taxon>
        <taxon>Littorinidae</taxon>
        <taxon>Littorina</taxon>
    </lineage>
</organism>
<dbReference type="GO" id="GO:0031501">
    <property type="term" value="C:mannosyltransferase complex"/>
    <property type="evidence" value="ECO:0007669"/>
    <property type="project" value="TreeGrafter"/>
</dbReference>
<dbReference type="GO" id="GO:0005789">
    <property type="term" value="C:endoplasmic reticulum membrane"/>
    <property type="evidence" value="ECO:0007669"/>
    <property type="project" value="UniProtKB-SubCell"/>
</dbReference>
<evidence type="ECO:0000256" key="9">
    <source>
        <dbReference type="ARBA" id="ARBA00022989"/>
    </source>
</evidence>
<evidence type="ECO:0000313" key="14">
    <source>
        <dbReference type="Proteomes" id="UP001374579"/>
    </source>
</evidence>
<evidence type="ECO:0000256" key="11">
    <source>
        <dbReference type="RuleBase" id="RU363112"/>
    </source>
</evidence>
<comment type="function">
    <text evidence="11">Mannosyltransferase involved in glycosylphosphatidylinositol-anchor biosynthesis.</text>
</comment>
<comment type="caution">
    <text evidence="13">The sequence shown here is derived from an EMBL/GenBank/DDBJ whole genome shotgun (WGS) entry which is preliminary data.</text>
</comment>
<accession>A0AAN9B554</accession>
<evidence type="ECO:0000256" key="2">
    <source>
        <dbReference type="ARBA" id="ARBA00004687"/>
    </source>
</evidence>
<evidence type="ECO:0000313" key="13">
    <source>
        <dbReference type="EMBL" id="KAK7099027.1"/>
    </source>
</evidence>
<feature type="chain" id="PRO_5043032798" description="GPI mannosyltransferase 2" evidence="12">
    <location>
        <begin position="23"/>
        <end position="506"/>
    </location>
</feature>
<feature type="transmembrane region" description="Helical" evidence="11">
    <location>
        <begin position="342"/>
        <end position="363"/>
    </location>
</feature>
<keyword evidence="5 11" id="KW-0328">Glycosyltransferase</keyword>
<dbReference type="Pfam" id="PF04188">
    <property type="entry name" value="Mannosyl_trans2"/>
    <property type="match status" value="1"/>
</dbReference>
<keyword evidence="7 11" id="KW-0812">Transmembrane</keyword>
<feature type="transmembrane region" description="Helical" evidence="11">
    <location>
        <begin position="146"/>
        <end position="168"/>
    </location>
</feature>
<dbReference type="EMBL" id="JBAMIC010000012">
    <property type="protein sequence ID" value="KAK7099027.1"/>
    <property type="molecule type" value="Genomic_DNA"/>
</dbReference>
<keyword evidence="12" id="KW-0732">Signal</keyword>
<protein>
    <recommendedName>
        <fullName evidence="11">GPI mannosyltransferase 2</fullName>
        <ecNumber evidence="11">2.4.1.-</ecNumber>
    </recommendedName>
</protein>
<comment type="similarity">
    <text evidence="3 11">Belongs to the PIGV family.</text>
</comment>
<feature type="transmembrane region" description="Helical" evidence="11">
    <location>
        <begin position="483"/>
        <end position="503"/>
    </location>
</feature>
<dbReference type="InterPro" id="IPR007315">
    <property type="entry name" value="PIG-V/Gpi18"/>
</dbReference>
<feature type="transmembrane region" description="Helical" evidence="11">
    <location>
        <begin position="246"/>
        <end position="265"/>
    </location>
</feature>
<keyword evidence="8 11" id="KW-0256">Endoplasmic reticulum</keyword>
<evidence type="ECO:0000256" key="8">
    <source>
        <dbReference type="ARBA" id="ARBA00022824"/>
    </source>
</evidence>
<dbReference type="GO" id="GO:0000009">
    <property type="term" value="F:alpha-1,6-mannosyltransferase activity"/>
    <property type="evidence" value="ECO:0007669"/>
    <property type="project" value="InterPro"/>
</dbReference>
<comment type="pathway">
    <text evidence="2 11">Glycolipid biosynthesis; glycosylphosphatidylinositol-anchor biosynthesis.</text>
</comment>
<dbReference type="EC" id="2.4.1.-" evidence="11"/>
<dbReference type="PANTHER" id="PTHR12468">
    <property type="entry name" value="GPI MANNOSYLTRANSFERASE 2"/>
    <property type="match status" value="1"/>
</dbReference>
<evidence type="ECO:0000256" key="1">
    <source>
        <dbReference type="ARBA" id="ARBA00004477"/>
    </source>
</evidence>
<feature type="transmembrane region" description="Helical" evidence="11">
    <location>
        <begin position="188"/>
        <end position="213"/>
    </location>
</feature>
<feature type="transmembrane region" description="Helical" evidence="11">
    <location>
        <begin position="12"/>
        <end position="31"/>
    </location>
</feature>
<dbReference type="GO" id="GO:0004376">
    <property type="term" value="F:GPI mannosyltransferase activity"/>
    <property type="evidence" value="ECO:0007669"/>
    <property type="project" value="InterPro"/>
</dbReference>
<name>A0AAN9B554_9CAEN</name>
<evidence type="ECO:0000256" key="4">
    <source>
        <dbReference type="ARBA" id="ARBA00022502"/>
    </source>
</evidence>
<evidence type="ECO:0000256" key="12">
    <source>
        <dbReference type="SAM" id="SignalP"/>
    </source>
</evidence>
<comment type="subcellular location">
    <subcellularLocation>
        <location evidence="1 11">Endoplasmic reticulum membrane</location>
        <topology evidence="1 11">Multi-pass membrane protein</topology>
    </subcellularLocation>
</comment>
<keyword evidence="6 11" id="KW-0808">Transferase</keyword>
<evidence type="ECO:0000256" key="10">
    <source>
        <dbReference type="ARBA" id="ARBA00023136"/>
    </source>
</evidence>
<evidence type="ECO:0000256" key="3">
    <source>
        <dbReference type="ARBA" id="ARBA00008698"/>
    </source>
</evidence>
<keyword evidence="9 11" id="KW-1133">Transmembrane helix</keyword>
<proteinExistence type="inferred from homology"/>
<dbReference type="PANTHER" id="PTHR12468:SF2">
    <property type="entry name" value="GPI MANNOSYLTRANSFERASE 2"/>
    <property type="match status" value="1"/>
</dbReference>
<keyword evidence="14" id="KW-1185">Reference proteome</keyword>
<reference evidence="13 14" key="1">
    <citation type="submission" date="2024-02" db="EMBL/GenBank/DDBJ databases">
        <title>Chromosome-scale genome assembly of the rough periwinkle Littorina saxatilis.</title>
        <authorList>
            <person name="De Jode A."/>
            <person name="Faria R."/>
            <person name="Formenti G."/>
            <person name="Sims Y."/>
            <person name="Smith T.P."/>
            <person name="Tracey A."/>
            <person name="Wood J.M.D."/>
            <person name="Zagrodzka Z.B."/>
            <person name="Johannesson K."/>
            <person name="Butlin R.K."/>
            <person name="Leder E.H."/>
        </authorList>
    </citation>
    <scope>NUCLEOTIDE SEQUENCE [LARGE SCALE GENOMIC DNA]</scope>
    <source>
        <strain evidence="13">Snail1</strain>
        <tissue evidence="13">Muscle</tissue>
    </source>
</reference>
<feature type="transmembrane region" description="Helical" evidence="11">
    <location>
        <begin position="113"/>
        <end position="134"/>
    </location>
</feature>
<feature type="transmembrane region" description="Helical" evidence="11">
    <location>
        <begin position="403"/>
        <end position="423"/>
    </location>
</feature>
<dbReference type="GO" id="GO:0006506">
    <property type="term" value="P:GPI anchor biosynthetic process"/>
    <property type="evidence" value="ECO:0007669"/>
    <property type="project" value="UniProtKB-KW"/>
</dbReference>
<sequence>MASGESWSVARFALLSRFFVIALQILSNVLIPDHDAGVFNPPVTGMEKFSVVDKIIFFIFGGFRRWDAIYFLHIAQHGYTYENCVAFFPMYPLMVSTVKILTPLCPFMSESSLLLMFAVTLNVVVFIIAAVALLRLGQIVTQDHQLAYCAAVLFCINPASVFMTAPYTETLFACLSFGGMICVHEGKLLAGAVLIGGSAFTRSNGLVSIGFILHYCATKYIQRLTLVYGARHIRGLRLANKLANETVIYGVGALSLVVVSTIPFAGHQSYIYNLFCFPEDQGEVRASVASTIIEYGQERGYKVVGESHTSPWCFSPLPLSYSYIQSHHWGVGLLAYYTVKQIPNFILAAPVVTLSFCACYSYCCKNREACRVLGLMKTEKTKVETIGSHTQEEEKSGWRNPELVVYVLHLFFLTVFGCLFMHIQVVTRFLCSASPVIYWFAAYLLQPPSYSKWSESHFFDSSEPILLSTWWTLYSNGSAAGRCVLIFFMGYFVVGTVAFSNFLPWT</sequence>
<dbReference type="Proteomes" id="UP001374579">
    <property type="component" value="Unassembled WGS sequence"/>
</dbReference>
<gene>
    <name evidence="13" type="ORF">V1264_003227</name>
</gene>
<dbReference type="AlphaFoldDB" id="A0AAN9B554"/>
<keyword evidence="10 11" id="KW-0472">Membrane</keyword>
<keyword evidence="4 11" id="KW-0337">GPI-anchor biosynthesis</keyword>
<evidence type="ECO:0000256" key="7">
    <source>
        <dbReference type="ARBA" id="ARBA00022692"/>
    </source>
</evidence>
<evidence type="ECO:0000256" key="5">
    <source>
        <dbReference type="ARBA" id="ARBA00022676"/>
    </source>
</evidence>
<feature type="signal peptide" evidence="12">
    <location>
        <begin position="1"/>
        <end position="22"/>
    </location>
</feature>